<sequence>MAVFILSIISCTFAIMSSKRLFLFLFGIVSVIGIKAQYYIQCEDTCNHIHGLDMSHYQGDVWWEKVAENSNHKLNYVYLKATEGGTRIDQRYLENIAAAQRCGMNVGSYHFYRPTVPQVEQLRNFRAQCRPQDQDLIPMVDVETTSGLSSYALRDSLQKFLVLMTREYGVRPLVYTYTNFYNRHLQGALDDYKLFIAQYTTREPELRDGRDIFAWQYTGKGRINGVNGYVDKSRLMGRHSMREIRFHKRRN</sequence>
<comment type="caution">
    <text evidence="5">The sequence shown here is derived from an EMBL/GenBank/DDBJ whole genome shotgun (WGS) entry which is preliminary data.</text>
</comment>
<keyword evidence="3" id="KW-0326">Glycosidase</keyword>
<evidence type="ECO:0000313" key="5">
    <source>
        <dbReference type="EMBL" id="KXA38516.1"/>
    </source>
</evidence>
<dbReference type="InterPro" id="IPR018077">
    <property type="entry name" value="Glyco_hydro_fam25_subgr"/>
</dbReference>
<dbReference type="GO" id="GO:0009253">
    <property type="term" value="P:peptidoglycan catabolic process"/>
    <property type="evidence" value="ECO:0007669"/>
    <property type="project" value="InterPro"/>
</dbReference>
<organism evidence="5 6">
    <name type="scientific">Prevotella corporis</name>
    <dbReference type="NCBI Taxonomy" id="28128"/>
    <lineage>
        <taxon>Bacteria</taxon>
        <taxon>Pseudomonadati</taxon>
        <taxon>Bacteroidota</taxon>
        <taxon>Bacteroidia</taxon>
        <taxon>Bacteroidales</taxon>
        <taxon>Prevotellaceae</taxon>
        <taxon>Prevotella</taxon>
    </lineage>
</organism>
<dbReference type="PANTHER" id="PTHR34135:SF2">
    <property type="entry name" value="LYSOZYME"/>
    <property type="match status" value="1"/>
</dbReference>
<keyword evidence="4" id="KW-0812">Transmembrane</keyword>
<dbReference type="PANTHER" id="PTHR34135">
    <property type="entry name" value="LYSOZYME"/>
    <property type="match status" value="1"/>
</dbReference>
<dbReference type="Proteomes" id="UP000070533">
    <property type="component" value="Unassembled WGS sequence"/>
</dbReference>
<feature type="transmembrane region" description="Helical" evidence="4">
    <location>
        <begin position="21"/>
        <end position="40"/>
    </location>
</feature>
<dbReference type="EMBL" id="LRQG01000113">
    <property type="protein sequence ID" value="KXA38516.1"/>
    <property type="molecule type" value="Genomic_DNA"/>
</dbReference>
<keyword evidence="2 5" id="KW-0378">Hydrolase</keyword>
<dbReference type="InterPro" id="IPR002053">
    <property type="entry name" value="Glyco_hydro_25"/>
</dbReference>
<dbReference type="SUPFAM" id="SSF51445">
    <property type="entry name" value="(Trans)glycosidases"/>
    <property type="match status" value="1"/>
</dbReference>
<gene>
    <name evidence="5" type="ORF">HMPREF3226_01609</name>
</gene>
<dbReference type="Gene3D" id="3.20.20.80">
    <property type="entry name" value="Glycosidases"/>
    <property type="match status" value="1"/>
</dbReference>
<accession>A0A133Q6K9</accession>
<dbReference type="GO" id="GO:0016998">
    <property type="term" value="P:cell wall macromolecule catabolic process"/>
    <property type="evidence" value="ECO:0007669"/>
    <property type="project" value="InterPro"/>
</dbReference>
<evidence type="ECO:0000256" key="2">
    <source>
        <dbReference type="ARBA" id="ARBA00022801"/>
    </source>
</evidence>
<evidence type="ECO:0000256" key="1">
    <source>
        <dbReference type="ARBA" id="ARBA00010646"/>
    </source>
</evidence>
<keyword evidence="6" id="KW-1185">Reference proteome</keyword>
<evidence type="ECO:0000256" key="3">
    <source>
        <dbReference type="ARBA" id="ARBA00023295"/>
    </source>
</evidence>
<protein>
    <submittedName>
        <fullName evidence="5">Glycosyl hydrolase family 25</fullName>
    </submittedName>
</protein>
<dbReference type="GO" id="GO:0016052">
    <property type="term" value="P:carbohydrate catabolic process"/>
    <property type="evidence" value="ECO:0007669"/>
    <property type="project" value="TreeGrafter"/>
</dbReference>
<dbReference type="PROSITE" id="PS51904">
    <property type="entry name" value="GLYCOSYL_HYDROL_F25_2"/>
    <property type="match status" value="1"/>
</dbReference>
<dbReference type="GO" id="GO:0003796">
    <property type="term" value="F:lysozyme activity"/>
    <property type="evidence" value="ECO:0007669"/>
    <property type="project" value="InterPro"/>
</dbReference>
<proteinExistence type="inferred from homology"/>
<dbReference type="InterPro" id="IPR017853">
    <property type="entry name" value="GH"/>
</dbReference>
<dbReference type="STRING" id="28128.HMPREF3226_01609"/>
<dbReference type="PATRIC" id="fig|28128.5.peg.1649"/>
<evidence type="ECO:0000313" key="6">
    <source>
        <dbReference type="Proteomes" id="UP000070533"/>
    </source>
</evidence>
<comment type="similarity">
    <text evidence="1">Belongs to the glycosyl hydrolase 25 family.</text>
</comment>
<keyword evidence="4" id="KW-1133">Transmembrane helix</keyword>
<dbReference type="AlphaFoldDB" id="A0A133Q6K9"/>
<dbReference type="Pfam" id="PF01183">
    <property type="entry name" value="Glyco_hydro_25"/>
    <property type="match status" value="1"/>
</dbReference>
<name>A0A133Q6K9_9BACT</name>
<keyword evidence="4" id="KW-0472">Membrane</keyword>
<dbReference type="SMART" id="SM00641">
    <property type="entry name" value="Glyco_25"/>
    <property type="match status" value="1"/>
</dbReference>
<reference evidence="6" key="1">
    <citation type="submission" date="2016-01" db="EMBL/GenBank/DDBJ databases">
        <authorList>
            <person name="Mitreva M."/>
            <person name="Pepin K.H."/>
            <person name="Mihindukulasuriya K.A."/>
            <person name="Fulton R."/>
            <person name="Fronick C."/>
            <person name="O'Laughlin M."/>
            <person name="Miner T."/>
            <person name="Herter B."/>
            <person name="Rosa B.A."/>
            <person name="Cordes M."/>
            <person name="Tomlinson C."/>
            <person name="Wollam A."/>
            <person name="Palsikar V.B."/>
            <person name="Mardis E.R."/>
            <person name="Wilson R.K."/>
        </authorList>
    </citation>
    <scope>NUCLEOTIDE SEQUENCE [LARGE SCALE GENOMIC DNA]</scope>
    <source>
        <strain evidence="6">MJR7716</strain>
    </source>
</reference>
<evidence type="ECO:0000256" key="4">
    <source>
        <dbReference type="SAM" id="Phobius"/>
    </source>
</evidence>